<accession>A0A8J8NKP9</accession>
<name>A0A8J8NKP9_HALGN</name>
<comment type="caution">
    <text evidence="1">The sequence shown here is derived from an EMBL/GenBank/DDBJ whole genome shotgun (WGS) entry which is preliminary data.</text>
</comment>
<sequence length="298" mass="32507">MQKFVHPGRVLRDLMTQKCVMMPGSFNGLVARMTSDLGFNATYLSGAALTASRGVPDIGLLSLEAFTQAIEDIYNSSGLPLIADADTGFGEGEMCAKTVWQYSKAGAAGLHIEDQQFPKRCGHLDGKSLIAVEDMVKKIEICADTRDKCSNGDFIICARTDARGVEGIESTLSRSKAYIDAGADMIFPEGLENVAEFEYVAQKLRSHKPGVFLLANMTEFGKTPLINFSEFERMGYSCVIYPVSTLRVAMGAVAGMLQGLKETGSVEGSIDKMLNRKELYGLLEYTPGKEWMYPGTKK</sequence>
<dbReference type="AlphaFoldDB" id="A0A8J8NKP9"/>
<dbReference type="CDD" id="cd00377">
    <property type="entry name" value="ICL_PEPM"/>
    <property type="match status" value="1"/>
</dbReference>
<dbReference type="OrthoDB" id="429143at2759"/>
<dbReference type="InterPro" id="IPR040442">
    <property type="entry name" value="Pyrv_kinase-like_dom_sf"/>
</dbReference>
<dbReference type="InterPro" id="IPR018523">
    <property type="entry name" value="Isocitrate_lyase_ph_CS"/>
</dbReference>
<dbReference type="Pfam" id="PF13714">
    <property type="entry name" value="PEP_mutase"/>
    <property type="match status" value="1"/>
</dbReference>
<dbReference type="EMBL" id="RRYP01013411">
    <property type="protein sequence ID" value="TNV76529.1"/>
    <property type="molecule type" value="Genomic_DNA"/>
</dbReference>
<dbReference type="InterPro" id="IPR015813">
    <property type="entry name" value="Pyrv/PenolPyrv_kinase-like_dom"/>
</dbReference>
<dbReference type="Proteomes" id="UP000785679">
    <property type="component" value="Unassembled WGS sequence"/>
</dbReference>
<proteinExistence type="predicted"/>
<dbReference type="GO" id="GO:0016833">
    <property type="term" value="F:oxo-acid-lyase activity"/>
    <property type="evidence" value="ECO:0007669"/>
    <property type="project" value="UniProtKB-ARBA"/>
</dbReference>
<reference evidence="1" key="1">
    <citation type="submission" date="2019-06" db="EMBL/GenBank/DDBJ databases">
        <authorList>
            <person name="Zheng W."/>
        </authorList>
    </citation>
    <scope>NUCLEOTIDE SEQUENCE</scope>
    <source>
        <strain evidence="1">QDHG01</strain>
    </source>
</reference>
<keyword evidence="2" id="KW-1185">Reference proteome</keyword>
<dbReference type="InterPro" id="IPR039556">
    <property type="entry name" value="ICL/PEPM"/>
</dbReference>
<dbReference type="PANTHER" id="PTHR42905:SF5">
    <property type="entry name" value="CARBOXYVINYL-CARBOXYPHOSPHONATE PHOSPHORYLMUTASE, CHLOROPLASTIC"/>
    <property type="match status" value="1"/>
</dbReference>
<dbReference type="Gene3D" id="3.20.20.60">
    <property type="entry name" value="Phosphoenolpyruvate-binding domains"/>
    <property type="match status" value="1"/>
</dbReference>
<dbReference type="PROSITE" id="PS00161">
    <property type="entry name" value="ISOCITRATE_LYASE"/>
    <property type="match status" value="1"/>
</dbReference>
<evidence type="ECO:0008006" key="3">
    <source>
        <dbReference type="Google" id="ProtNLM"/>
    </source>
</evidence>
<protein>
    <recommendedName>
        <fullName evidence="3">Methylisocitrate lyase</fullName>
    </recommendedName>
</protein>
<evidence type="ECO:0000313" key="2">
    <source>
        <dbReference type="Proteomes" id="UP000785679"/>
    </source>
</evidence>
<organism evidence="1 2">
    <name type="scientific">Halteria grandinella</name>
    <dbReference type="NCBI Taxonomy" id="5974"/>
    <lineage>
        <taxon>Eukaryota</taxon>
        <taxon>Sar</taxon>
        <taxon>Alveolata</taxon>
        <taxon>Ciliophora</taxon>
        <taxon>Intramacronucleata</taxon>
        <taxon>Spirotrichea</taxon>
        <taxon>Stichotrichia</taxon>
        <taxon>Sporadotrichida</taxon>
        <taxon>Halteriidae</taxon>
        <taxon>Halteria</taxon>
    </lineage>
</organism>
<gene>
    <name evidence="1" type="ORF">FGO68_gene11102</name>
</gene>
<dbReference type="PANTHER" id="PTHR42905">
    <property type="entry name" value="PHOSPHOENOLPYRUVATE CARBOXYLASE"/>
    <property type="match status" value="1"/>
</dbReference>
<evidence type="ECO:0000313" key="1">
    <source>
        <dbReference type="EMBL" id="TNV76529.1"/>
    </source>
</evidence>
<dbReference type="SUPFAM" id="SSF51621">
    <property type="entry name" value="Phosphoenolpyruvate/pyruvate domain"/>
    <property type="match status" value="1"/>
</dbReference>